<dbReference type="Gene3D" id="1.10.10.10">
    <property type="entry name" value="Winged helix-like DNA-binding domain superfamily/Winged helix DNA-binding domain"/>
    <property type="match status" value="1"/>
</dbReference>
<accession>A0A540X2Q4</accession>
<dbReference type="InterPro" id="IPR039425">
    <property type="entry name" value="RNA_pol_sigma-70-like"/>
</dbReference>
<evidence type="ECO:0000256" key="3">
    <source>
        <dbReference type="ARBA" id="ARBA00023082"/>
    </source>
</evidence>
<dbReference type="InterPro" id="IPR007627">
    <property type="entry name" value="RNA_pol_sigma70_r2"/>
</dbReference>
<dbReference type="PANTHER" id="PTHR43133">
    <property type="entry name" value="RNA POLYMERASE ECF-TYPE SIGMA FACTO"/>
    <property type="match status" value="1"/>
</dbReference>
<dbReference type="Proteomes" id="UP000315369">
    <property type="component" value="Unassembled WGS sequence"/>
</dbReference>
<dbReference type="InterPro" id="IPR013324">
    <property type="entry name" value="RNA_pol_sigma_r3/r4-like"/>
</dbReference>
<dbReference type="Gene3D" id="1.10.1740.10">
    <property type="match status" value="1"/>
</dbReference>
<evidence type="ECO:0000256" key="5">
    <source>
        <dbReference type="ARBA" id="ARBA00023163"/>
    </source>
</evidence>
<name>A0A540X2Q4_9BACT</name>
<dbReference type="InterPro" id="IPR013325">
    <property type="entry name" value="RNA_pol_sigma_r2"/>
</dbReference>
<keyword evidence="2" id="KW-0805">Transcription regulation</keyword>
<dbReference type="CDD" id="cd06171">
    <property type="entry name" value="Sigma70_r4"/>
    <property type="match status" value="1"/>
</dbReference>
<comment type="caution">
    <text evidence="8">The sequence shown here is derived from an EMBL/GenBank/DDBJ whole genome shotgun (WGS) entry which is preliminary data.</text>
</comment>
<dbReference type="GO" id="GO:0016987">
    <property type="term" value="F:sigma factor activity"/>
    <property type="evidence" value="ECO:0007669"/>
    <property type="project" value="UniProtKB-KW"/>
</dbReference>
<comment type="similarity">
    <text evidence="1">Belongs to the sigma-70 factor family. ECF subfamily.</text>
</comment>
<feature type="domain" description="RNA polymerase sigma-70 region 2" evidence="6">
    <location>
        <begin position="40"/>
        <end position="105"/>
    </location>
</feature>
<dbReference type="GO" id="GO:0006352">
    <property type="term" value="P:DNA-templated transcription initiation"/>
    <property type="evidence" value="ECO:0007669"/>
    <property type="project" value="InterPro"/>
</dbReference>
<dbReference type="RefSeq" id="WP_141642774.1">
    <property type="nucleotide sequence ID" value="NZ_VIFM01000041.1"/>
</dbReference>
<evidence type="ECO:0000259" key="6">
    <source>
        <dbReference type="Pfam" id="PF04542"/>
    </source>
</evidence>
<dbReference type="Pfam" id="PF08281">
    <property type="entry name" value="Sigma70_r4_2"/>
    <property type="match status" value="1"/>
</dbReference>
<evidence type="ECO:0000259" key="7">
    <source>
        <dbReference type="Pfam" id="PF08281"/>
    </source>
</evidence>
<dbReference type="SUPFAM" id="SSF88659">
    <property type="entry name" value="Sigma3 and sigma4 domains of RNA polymerase sigma factors"/>
    <property type="match status" value="1"/>
</dbReference>
<protein>
    <submittedName>
        <fullName evidence="8">RNA polymerase sigma factor</fullName>
    </submittedName>
</protein>
<evidence type="ECO:0000256" key="1">
    <source>
        <dbReference type="ARBA" id="ARBA00010641"/>
    </source>
</evidence>
<dbReference type="GO" id="GO:0003677">
    <property type="term" value="F:DNA binding"/>
    <property type="evidence" value="ECO:0007669"/>
    <property type="project" value="UniProtKB-KW"/>
</dbReference>
<dbReference type="AlphaFoldDB" id="A0A540X2Q4"/>
<dbReference type="PANTHER" id="PTHR43133:SF8">
    <property type="entry name" value="RNA POLYMERASE SIGMA FACTOR HI_1459-RELATED"/>
    <property type="match status" value="1"/>
</dbReference>
<keyword evidence="3" id="KW-0731">Sigma factor</keyword>
<keyword evidence="5" id="KW-0804">Transcription</keyword>
<dbReference type="Pfam" id="PF04542">
    <property type="entry name" value="Sigma70_r2"/>
    <property type="match status" value="1"/>
</dbReference>
<proteinExistence type="inferred from homology"/>
<dbReference type="OrthoDB" id="8611574at2"/>
<gene>
    <name evidence="8" type="ORF">FJV41_12985</name>
</gene>
<dbReference type="InterPro" id="IPR013249">
    <property type="entry name" value="RNA_pol_sigma70_r4_t2"/>
</dbReference>
<evidence type="ECO:0000256" key="4">
    <source>
        <dbReference type="ARBA" id="ARBA00023125"/>
    </source>
</evidence>
<dbReference type="InterPro" id="IPR014284">
    <property type="entry name" value="RNA_pol_sigma-70_dom"/>
</dbReference>
<keyword evidence="9" id="KW-1185">Reference proteome</keyword>
<evidence type="ECO:0000256" key="2">
    <source>
        <dbReference type="ARBA" id="ARBA00023015"/>
    </source>
</evidence>
<dbReference type="SUPFAM" id="SSF88946">
    <property type="entry name" value="Sigma2 domain of RNA polymerase sigma factors"/>
    <property type="match status" value="1"/>
</dbReference>
<keyword evidence="4" id="KW-0238">DNA-binding</keyword>
<evidence type="ECO:0000313" key="9">
    <source>
        <dbReference type="Proteomes" id="UP000315369"/>
    </source>
</evidence>
<dbReference type="EMBL" id="VIFM01000041">
    <property type="protein sequence ID" value="TQF15527.1"/>
    <property type="molecule type" value="Genomic_DNA"/>
</dbReference>
<dbReference type="NCBIfam" id="TIGR02937">
    <property type="entry name" value="sigma70-ECF"/>
    <property type="match status" value="1"/>
</dbReference>
<evidence type="ECO:0000313" key="8">
    <source>
        <dbReference type="EMBL" id="TQF15527.1"/>
    </source>
</evidence>
<reference evidence="8 9" key="1">
    <citation type="submission" date="2019-06" db="EMBL/GenBank/DDBJ databases">
        <authorList>
            <person name="Livingstone P."/>
            <person name="Whitworth D."/>
        </authorList>
    </citation>
    <scope>NUCLEOTIDE SEQUENCE [LARGE SCALE GENOMIC DNA]</scope>
    <source>
        <strain evidence="8 9">AM401</strain>
    </source>
</reference>
<organism evidence="8 9">
    <name type="scientific">Myxococcus llanfairpwllgwyngyllgogerychwyrndrobwllllantysiliogogogochensis</name>
    <dbReference type="NCBI Taxonomy" id="2590453"/>
    <lineage>
        <taxon>Bacteria</taxon>
        <taxon>Pseudomonadati</taxon>
        <taxon>Myxococcota</taxon>
        <taxon>Myxococcia</taxon>
        <taxon>Myxococcales</taxon>
        <taxon>Cystobacterineae</taxon>
        <taxon>Myxococcaceae</taxon>
        <taxon>Myxococcus</taxon>
    </lineage>
</organism>
<dbReference type="InterPro" id="IPR036388">
    <property type="entry name" value="WH-like_DNA-bd_sf"/>
</dbReference>
<sequence>MALLSAVKMVLVGAPPSDTDGERGLLRRARTGDPAAFRTIFERHSPGVWRFLRDLLRDESAADEATQETFVRAHSRLSALRDEDRVGSWLLGIARHVYLESRRTRGVHVDVADEEHAHQVEAVLPTPSPEDLLLDQELAGLLTEALGMLHAERRAALLLRIDHGLAYEEIASVMGWSLPKVKNEIHRARLRLREQLAAHVGGGRP</sequence>
<feature type="domain" description="RNA polymerase sigma factor 70 region 4 type 2" evidence="7">
    <location>
        <begin position="141"/>
        <end position="192"/>
    </location>
</feature>